<dbReference type="Gene3D" id="3.40.50.12780">
    <property type="entry name" value="N-terminal domain of ligase-like"/>
    <property type="match status" value="1"/>
</dbReference>
<dbReference type="InterPro" id="IPR000873">
    <property type="entry name" value="AMP-dep_synth/lig_dom"/>
</dbReference>
<name>A0A6J6S9J5_9ZZZZ</name>
<dbReference type="PANTHER" id="PTHR43201:SF32">
    <property type="entry name" value="2-SUCCINYLBENZOATE--COA LIGASE, CHLOROPLASTIC_PEROXISOMAL"/>
    <property type="match status" value="1"/>
</dbReference>
<evidence type="ECO:0000313" key="2">
    <source>
        <dbReference type="EMBL" id="CAB4731295.1"/>
    </source>
</evidence>
<dbReference type="Pfam" id="PF00501">
    <property type="entry name" value="AMP-binding"/>
    <property type="match status" value="1"/>
</dbReference>
<dbReference type="InterPro" id="IPR042099">
    <property type="entry name" value="ANL_N_sf"/>
</dbReference>
<dbReference type="GO" id="GO:0006631">
    <property type="term" value="P:fatty acid metabolic process"/>
    <property type="evidence" value="ECO:0007669"/>
    <property type="project" value="TreeGrafter"/>
</dbReference>
<dbReference type="EMBL" id="CAEZYV010000018">
    <property type="protein sequence ID" value="CAB4731295.1"/>
    <property type="molecule type" value="Genomic_DNA"/>
</dbReference>
<dbReference type="InterPro" id="IPR045851">
    <property type="entry name" value="AMP-bd_C_sf"/>
</dbReference>
<dbReference type="PANTHER" id="PTHR43201">
    <property type="entry name" value="ACYL-COA SYNTHETASE"/>
    <property type="match status" value="1"/>
</dbReference>
<gene>
    <name evidence="2" type="ORF">UFOPK2788_00207</name>
</gene>
<dbReference type="SUPFAM" id="SSF56801">
    <property type="entry name" value="Acetyl-CoA synthetase-like"/>
    <property type="match status" value="1"/>
</dbReference>
<accession>A0A6J6S9J5</accession>
<protein>
    <submittedName>
        <fullName evidence="2">Unannotated protein</fullName>
    </submittedName>
</protein>
<proteinExistence type="predicted"/>
<dbReference type="Gene3D" id="3.30.300.30">
    <property type="match status" value="1"/>
</dbReference>
<sequence length="337" mass="35948">MKTSVIDLGLTWSNPQLMQALTAAFNQTEPAQIIINTTGSTGLNKRVQLSSKALFISAKLSNEILGASNGDIWSLLLPTNHIAGLNVLARAITLDSEIVSVEGKAKFSAIVPTQLHRALSGDAQLLNHLQNCQAVLVGGSATSKELLESAKQHKINVVTTYGMTETSGGCVYNNVALPGVEVSTTEAGLLKIKGAVLADGYENQEQLWAANFSDGWFTTNDLGEVRDGKVFVTGRADDVIISGGENVSLIAVEKILLENFKGVKFLATSISDSEWGQKLCLLSDAAIDQNEISELLQGKLGKASVPKEFLAVSEIPTIGIGKPDRVKASQLFIDKQR</sequence>
<dbReference type="GO" id="GO:0031956">
    <property type="term" value="F:medium-chain fatty acid-CoA ligase activity"/>
    <property type="evidence" value="ECO:0007669"/>
    <property type="project" value="TreeGrafter"/>
</dbReference>
<organism evidence="2">
    <name type="scientific">freshwater metagenome</name>
    <dbReference type="NCBI Taxonomy" id="449393"/>
    <lineage>
        <taxon>unclassified sequences</taxon>
        <taxon>metagenomes</taxon>
        <taxon>ecological metagenomes</taxon>
    </lineage>
</organism>
<feature type="domain" description="AMP-dependent synthetase/ligase" evidence="1">
    <location>
        <begin position="33"/>
        <end position="181"/>
    </location>
</feature>
<evidence type="ECO:0000259" key="1">
    <source>
        <dbReference type="Pfam" id="PF00501"/>
    </source>
</evidence>
<dbReference type="AlphaFoldDB" id="A0A6J6S9J5"/>
<reference evidence="2" key="1">
    <citation type="submission" date="2020-05" db="EMBL/GenBank/DDBJ databases">
        <authorList>
            <person name="Chiriac C."/>
            <person name="Salcher M."/>
            <person name="Ghai R."/>
            <person name="Kavagutti S V."/>
        </authorList>
    </citation>
    <scope>NUCLEOTIDE SEQUENCE</scope>
</reference>